<feature type="transmembrane region" description="Helical" evidence="8">
    <location>
        <begin position="77"/>
        <end position="95"/>
    </location>
</feature>
<comment type="subcellular location">
    <subcellularLocation>
        <location evidence="1">Membrane</location>
        <topology evidence="1">Multi-pass membrane protein</topology>
    </subcellularLocation>
</comment>
<sequence length="488" mass="52998">MGLIAAVLAYLFLTIAIGLFAARRVDNAQDFMVAGRSLPLYMNFACVFATWFGAETVLSVSATFAGQGLRAIPGDPFGFSICLVLVALFFARAFYRMDLLTIGDFYRKRYGRSIEVLTSVVISASYLGWAAAQLTALGLVISVLGKGIGYDALTINHGIVIGFTIVAFYTVMGGMWSVALTDMIQTFVIIIGLLVVSVYMAHAAGGVSVVIDSARESGRLQVFPDWGQSGQWWIYIGGFLTAALGSIPQQDVFQRVTSAKDERTAMTGTLLGGTFYCMFAFVPMFIAYAAVVIDPDHLQQFNSEDLREVQRTLPHAVMQSTPFWVQTVFLGALVSAILSTASGTLLAPSSLIVENIIRPFRSDLDDKNMLRWLRIVLLMFGALALHQALTSNNTMYEMIQQAYSVPLVGALVPLAVGLYWKRATTLGAMASIVSGVATWLAFEYVLPEFLIPSQLMGLAASFLAMVIVSLLDKSESVASDAVQRKTED</sequence>
<dbReference type="OrthoDB" id="9810181at2"/>
<keyword evidence="3" id="KW-0813">Transport</keyword>
<evidence type="ECO:0000256" key="6">
    <source>
        <dbReference type="ARBA" id="ARBA00023136"/>
    </source>
</evidence>
<feature type="transmembrane region" description="Helical" evidence="8">
    <location>
        <begin position="369"/>
        <end position="389"/>
    </location>
</feature>
<evidence type="ECO:0000313" key="10">
    <source>
        <dbReference type="Proteomes" id="UP000225740"/>
    </source>
</evidence>
<dbReference type="GO" id="GO:0022857">
    <property type="term" value="F:transmembrane transporter activity"/>
    <property type="evidence" value="ECO:0007669"/>
    <property type="project" value="InterPro"/>
</dbReference>
<dbReference type="Gene3D" id="1.20.1730.10">
    <property type="entry name" value="Sodium/glucose cotransporter"/>
    <property type="match status" value="1"/>
</dbReference>
<dbReference type="EMBL" id="NIZW01000044">
    <property type="protein sequence ID" value="PHQ31625.1"/>
    <property type="molecule type" value="Genomic_DNA"/>
</dbReference>
<feature type="transmembrane region" description="Helical" evidence="8">
    <location>
        <begin position="269"/>
        <end position="293"/>
    </location>
</feature>
<dbReference type="AlphaFoldDB" id="A0A2G1VY04"/>
<evidence type="ECO:0000256" key="5">
    <source>
        <dbReference type="ARBA" id="ARBA00022989"/>
    </source>
</evidence>
<feature type="transmembrane region" description="Helical" evidence="8">
    <location>
        <begin position="43"/>
        <end position="65"/>
    </location>
</feature>
<keyword evidence="5 8" id="KW-1133">Transmembrane helix</keyword>
<feature type="transmembrane region" description="Helical" evidence="8">
    <location>
        <begin position="6"/>
        <end position="22"/>
    </location>
</feature>
<comment type="similarity">
    <text evidence="2 7">Belongs to the sodium:solute symporter (SSF) (TC 2.A.21) family.</text>
</comment>
<feature type="transmembrane region" description="Helical" evidence="8">
    <location>
        <begin position="187"/>
        <end position="211"/>
    </location>
</feature>
<gene>
    <name evidence="9" type="ORF">CEE69_30190</name>
</gene>
<dbReference type="GeneID" id="90612096"/>
<dbReference type="InterPro" id="IPR038377">
    <property type="entry name" value="Na/Glc_symporter_sf"/>
</dbReference>
<feature type="transmembrane region" description="Helical" evidence="8">
    <location>
        <begin position="401"/>
        <end position="419"/>
    </location>
</feature>
<dbReference type="CDD" id="cd11474">
    <property type="entry name" value="SLC5sbd_CHT"/>
    <property type="match status" value="1"/>
</dbReference>
<accession>A0A2G1VY04</accession>
<feature type="transmembrane region" description="Helical" evidence="8">
    <location>
        <begin position="231"/>
        <end position="248"/>
    </location>
</feature>
<evidence type="ECO:0000256" key="1">
    <source>
        <dbReference type="ARBA" id="ARBA00004141"/>
    </source>
</evidence>
<organism evidence="9 10">
    <name type="scientific">Rhodopirellula bahusiensis</name>
    <dbReference type="NCBI Taxonomy" id="2014065"/>
    <lineage>
        <taxon>Bacteria</taxon>
        <taxon>Pseudomonadati</taxon>
        <taxon>Planctomycetota</taxon>
        <taxon>Planctomycetia</taxon>
        <taxon>Pirellulales</taxon>
        <taxon>Pirellulaceae</taxon>
        <taxon>Rhodopirellula</taxon>
    </lineage>
</organism>
<keyword evidence="6 8" id="KW-0472">Membrane</keyword>
<evidence type="ECO:0000256" key="4">
    <source>
        <dbReference type="ARBA" id="ARBA00022692"/>
    </source>
</evidence>
<dbReference type="Pfam" id="PF00474">
    <property type="entry name" value="SSF"/>
    <property type="match status" value="1"/>
</dbReference>
<keyword evidence="10" id="KW-1185">Reference proteome</keyword>
<dbReference type="PANTHER" id="PTHR48086:SF7">
    <property type="entry name" value="SODIUM-SOLUTE SYMPORTER-RELATED"/>
    <property type="match status" value="1"/>
</dbReference>
<comment type="caution">
    <text evidence="9">The sequence shown here is derived from an EMBL/GenBank/DDBJ whole genome shotgun (WGS) entry which is preliminary data.</text>
</comment>
<feature type="transmembrane region" description="Helical" evidence="8">
    <location>
        <begin position="323"/>
        <end position="348"/>
    </location>
</feature>
<evidence type="ECO:0000256" key="7">
    <source>
        <dbReference type="RuleBase" id="RU362091"/>
    </source>
</evidence>
<dbReference type="PROSITE" id="PS50283">
    <property type="entry name" value="NA_SOLUT_SYMP_3"/>
    <property type="match status" value="1"/>
</dbReference>
<keyword evidence="4 8" id="KW-0812">Transmembrane</keyword>
<feature type="transmembrane region" description="Helical" evidence="8">
    <location>
        <begin position="451"/>
        <end position="471"/>
    </location>
</feature>
<dbReference type="InterPro" id="IPR001734">
    <property type="entry name" value="Na/solute_symporter"/>
</dbReference>
<evidence type="ECO:0000256" key="2">
    <source>
        <dbReference type="ARBA" id="ARBA00006434"/>
    </source>
</evidence>
<dbReference type="Proteomes" id="UP000225740">
    <property type="component" value="Unassembled WGS sequence"/>
</dbReference>
<evidence type="ECO:0000313" key="9">
    <source>
        <dbReference type="EMBL" id="PHQ31625.1"/>
    </source>
</evidence>
<protein>
    <submittedName>
        <fullName evidence="9">Sodium:solute symporter</fullName>
    </submittedName>
</protein>
<dbReference type="RefSeq" id="WP_099264272.1">
    <property type="nucleotide sequence ID" value="NZ_NIZW01000044.1"/>
</dbReference>
<evidence type="ECO:0000256" key="8">
    <source>
        <dbReference type="SAM" id="Phobius"/>
    </source>
</evidence>
<name>A0A2G1VY04_9BACT</name>
<feature type="transmembrane region" description="Helical" evidence="8">
    <location>
        <begin position="116"/>
        <end position="145"/>
    </location>
</feature>
<proteinExistence type="inferred from homology"/>
<dbReference type="InterPro" id="IPR050277">
    <property type="entry name" value="Sodium:Solute_Symporter"/>
</dbReference>
<reference evidence="9 10" key="1">
    <citation type="submission" date="2017-06" db="EMBL/GenBank/DDBJ databases">
        <title>Description of Rhodopirellula bahusiensis sp. nov.</title>
        <authorList>
            <person name="Kizina J."/>
            <person name="Harder J."/>
        </authorList>
    </citation>
    <scope>NUCLEOTIDE SEQUENCE [LARGE SCALE GENOMIC DNA]</scope>
    <source>
        <strain evidence="9 10">SWK21</strain>
    </source>
</reference>
<dbReference type="GO" id="GO:0005886">
    <property type="term" value="C:plasma membrane"/>
    <property type="evidence" value="ECO:0007669"/>
    <property type="project" value="TreeGrafter"/>
</dbReference>
<evidence type="ECO:0000256" key="3">
    <source>
        <dbReference type="ARBA" id="ARBA00022448"/>
    </source>
</evidence>
<feature type="transmembrane region" description="Helical" evidence="8">
    <location>
        <begin position="426"/>
        <end position="445"/>
    </location>
</feature>
<feature type="transmembrane region" description="Helical" evidence="8">
    <location>
        <begin position="157"/>
        <end position="180"/>
    </location>
</feature>
<dbReference type="PANTHER" id="PTHR48086">
    <property type="entry name" value="SODIUM/PROLINE SYMPORTER-RELATED"/>
    <property type="match status" value="1"/>
</dbReference>